<feature type="region of interest" description="Disordered" evidence="1">
    <location>
        <begin position="277"/>
        <end position="298"/>
    </location>
</feature>
<evidence type="ECO:0000313" key="2">
    <source>
        <dbReference type="EMBL" id="MFC3933003.1"/>
    </source>
</evidence>
<evidence type="ECO:0000256" key="1">
    <source>
        <dbReference type="SAM" id="MobiDB-lite"/>
    </source>
</evidence>
<sequence length="298" mass="33224">AHKDGEITNMSGHSQAGPPVAKVAAKHNVERVTNFSDWGAGTAYAYGYITKEDKEYLDKHAYIYSDSENNTTKYAADGGNIPYGHVREIEGSSHSAQYARIKGNNVDTDYYVKHHQFCSGMTKEQVEEVAKYKASHDHNPFKDKEDYMKEYKEDYGSYAKSKKSKGKKKKASSTGSKKILLKKPSLLSLTKQMAASVKEFENKVNHEMDETKEQVHTIIERARAQAYELAEHLSSGEVEALLADIEFSACWSQGVEEADRSQARQFSQQLEKLGDDLEAAGNQIEGADNESASQFGLV</sequence>
<keyword evidence="3" id="KW-1185">Reference proteome</keyword>
<feature type="region of interest" description="Disordered" evidence="1">
    <location>
        <begin position="1"/>
        <end position="20"/>
    </location>
</feature>
<protein>
    <submittedName>
        <fullName evidence="2">Uncharacterized protein</fullName>
    </submittedName>
</protein>
<accession>A0ABV8D393</accession>
<gene>
    <name evidence="2" type="ORF">ACFOSE_09660</name>
</gene>
<comment type="caution">
    <text evidence="2">The sequence shown here is derived from an EMBL/GenBank/DDBJ whole genome shotgun (WGS) entry which is preliminary data.</text>
</comment>
<organism evidence="2 3">
    <name type="scientific">Streptococcus dentapri</name>
    <dbReference type="NCBI Taxonomy" id="573564"/>
    <lineage>
        <taxon>Bacteria</taxon>
        <taxon>Bacillati</taxon>
        <taxon>Bacillota</taxon>
        <taxon>Bacilli</taxon>
        <taxon>Lactobacillales</taxon>
        <taxon>Streptococcaceae</taxon>
        <taxon>Streptococcus</taxon>
    </lineage>
</organism>
<feature type="non-terminal residue" evidence="2">
    <location>
        <position position="1"/>
    </location>
</feature>
<dbReference type="Proteomes" id="UP001595901">
    <property type="component" value="Unassembled WGS sequence"/>
</dbReference>
<name>A0ABV8D393_9STRE</name>
<proteinExistence type="predicted"/>
<reference evidence="3" key="1">
    <citation type="journal article" date="2019" name="Int. J. Syst. Evol. Microbiol.">
        <title>The Global Catalogue of Microorganisms (GCM) 10K type strain sequencing project: providing services to taxonomists for standard genome sequencing and annotation.</title>
        <authorList>
            <consortium name="The Broad Institute Genomics Platform"/>
            <consortium name="The Broad Institute Genome Sequencing Center for Infectious Disease"/>
            <person name="Wu L."/>
            <person name="Ma J."/>
        </authorList>
    </citation>
    <scope>NUCLEOTIDE SEQUENCE [LARGE SCALE GENOMIC DNA]</scope>
    <source>
        <strain evidence="3">CCUG 58728</strain>
    </source>
</reference>
<dbReference type="EMBL" id="JBHSAC010000093">
    <property type="protein sequence ID" value="MFC3933003.1"/>
    <property type="molecule type" value="Genomic_DNA"/>
</dbReference>
<evidence type="ECO:0000313" key="3">
    <source>
        <dbReference type="Proteomes" id="UP001595901"/>
    </source>
</evidence>